<name>A0A010S2M4_PSEFL</name>
<dbReference type="Proteomes" id="UP000022611">
    <property type="component" value="Unassembled WGS sequence"/>
</dbReference>
<reference evidence="1 2" key="1">
    <citation type="journal article" date="2011" name="J. Bacteriol.">
        <title>Draft genome sequence of the polycyclic aromatic hydrocarbon-degrading, genetically engineered bioluminescent bioreporter Pseudomonas fluorescens HK44.</title>
        <authorList>
            <person name="Chauhan A."/>
            <person name="Layton A.C."/>
            <person name="Williams D.E."/>
            <person name="Smartt A.E."/>
            <person name="Ripp S."/>
            <person name="Karpinets T.V."/>
            <person name="Brown S.D."/>
            <person name="Sayler G.S."/>
        </authorList>
    </citation>
    <scope>NUCLEOTIDE SEQUENCE [LARGE SCALE GENOMIC DNA]</scope>
    <source>
        <strain evidence="1 2">HK44</strain>
    </source>
</reference>
<accession>A0A010S2M4</accession>
<dbReference type="Pfam" id="PF09650">
    <property type="entry name" value="PHA_gran_rgn"/>
    <property type="match status" value="1"/>
</dbReference>
<dbReference type="InterPro" id="IPR013433">
    <property type="entry name" value="PHA_gran_rgn"/>
</dbReference>
<dbReference type="AlphaFoldDB" id="A0A010S2M4"/>
<protein>
    <submittedName>
        <fullName evidence="1">Polyhydroxyalkanoic acid system protein</fullName>
    </submittedName>
</protein>
<sequence>MAHISVERTHGLGKEAAREKADKLAEKLAAQYGLEPQWSGDTLNLKRPGVKGAVYVGDTSIRVDVELGLLMSAMSGTIKSEIERALDKALV</sequence>
<organism evidence="1 2">
    <name type="scientific">Pseudomonas fluorescens HK44</name>
    <dbReference type="NCBI Taxonomy" id="1042209"/>
    <lineage>
        <taxon>Bacteria</taxon>
        <taxon>Pseudomonadati</taxon>
        <taxon>Pseudomonadota</taxon>
        <taxon>Gammaproteobacteria</taxon>
        <taxon>Pseudomonadales</taxon>
        <taxon>Pseudomonadaceae</taxon>
        <taxon>Pseudomonas</taxon>
    </lineage>
</organism>
<dbReference type="EMBL" id="AFOY02000008">
    <property type="protein sequence ID" value="EXF95024.1"/>
    <property type="molecule type" value="Genomic_DNA"/>
</dbReference>
<dbReference type="eggNOG" id="ENOG5033ABY">
    <property type="taxonomic scope" value="Bacteria"/>
</dbReference>
<dbReference type="HOGENOM" id="CLU_161965_2_0_6"/>
<comment type="caution">
    <text evidence="1">The sequence shown here is derived from an EMBL/GenBank/DDBJ whole genome shotgun (WGS) entry which is preliminary data.</text>
</comment>
<dbReference type="RefSeq" id="WP_019691359.1">
    <property type="nucleotide sequence ID" value="NZ_AFOY02000008.1"/>
</dbReference>
<gene>
    <name evidence="1" type="ORF">HK44_025600</name>
</gene>
<evidence type="ECO:0000313" key="1">
    <source>
        <dbReference type="EMBL" id="EXF95024.1"/>
    </source>
</evidence>
<dbReference type="PATRIC" id="fig|1042209.11.peg.1684"/>
<dbReference type="NCBIfam" id="TIGR02610">
    <property type="entry name" value="PHA_gran_rgn"/>
    <property type="match status" value="1"/>
</dbReference>
<proteinExistence type="predicted"/>
<dbReference type="OrthoDB" id="287584at2"/>
<evidence type="ECO:0000313" key="2">
    <source>
        <dbReference type="Proteomes" id="UP000022611"/>
    </source>
</evidence>